<dbReference type="InterPro" id="IPR029058">
    <property type="entry name" value="AB_hydrolase_fold"/>
</dbReference>
<dbReference type="Gene3D" id="3.40.50.1820">
    <property type="entry name" value="alpha/beta hydrolase"/>
    <property type="match status" value="1"/>
</dbReference>
<sequence length="305" mass="33979">MKEVTVKALGDQFNVIYAHAGPEGGDVIITIHGSPASHKGFQNMAEPLVAAGYQVIVPNLPGMGWTQLPPSGCYKFSQFEKAQVIQGFAEALKIEKVKMLCGHSLGCHVIYNATRLPSFFARCESVCLISSIGLRPHRLALPWFFKKRFFATMYKMCALPVLGPLLVNIASPIMVKFGLKGRTKLAQVNFFQEGAVFNWEEGTAGLDELCRQKTPALFFFGDKDALVSFDVAQELVARFGITQDNTAWYRGEKKDRDDFKESSLQRAVFVEGGDHSIFTNRVDVITPEQLQFLKSLDSQLQEDEN</sequence>
<evidence type="ECO:0000313" key="1">
    <source>
        <dbReference type="EMBL" id="KAJ8035704.1"/>
    </source>
</evidence>
<comment type="caution">
    <text evidence="1">The sequence shown here is derived from an EMBL/GenBank/DDBJ whole genome shotgun (WGS) entry which is preliminary data.</text>
</comment>
<protein>
    <recommendedName>
        <fullName evidence="3">AB hydrolase-1 domain-containing protein</fullName>
    </recommendedName>
</protein>
<dbReference type="PANTHER" id="PTHR47533">
    <property type="entry name" value="PROTEIN CBG21859"/>
    <property type="match status" value="1"/>
</dbReference>
<keyword evidence="2" id="KW-1185">Reference proteome</keyword>
<dbReference type="PANTHER" id="PTHR47533:SF4">
    <property type="entry name" value="AB HYDROLASE-1 DOMAIN-CONTAINING PROTEIN"/>
    <property type="match status" value="1"/>
</dbReference>
<proteinExistence type="predicted"/>
<reference evidence="1" key="1">
    <citation type="submission" date="2021-10" db="EMBL/GenBank/DDBJ databases">
        <title>Tropical sea cucumber genome reveals ecological adaptation and Cuvierian tubules defense mechanism.</title>
        <authorList>
            <person name="Chen T."/>
        </authorList>
    </citation>
    <scope>NUCLEOTIDE SEQUENCE</scope>
    <source>
        <strain evidence="1">Nanhai2018</strain>
        <tissue evidence="1">Muscle</tissue>
    </source>
</reference>
<dbReference type="AlphaFoldDB" id="A0A9Q1C034"/>
<name>A0A9Q1C034_HOLLE</name>
<dbReference type="InterPro" id="IPR010463">
    <property type="entry name" value="DUF1057"/>
</dbReference>
<dbReference type="SUPFAM" id="SSF53474">
    <property type="entry name" value="alpha/beta-Hydrolases"/>
    <property type="match status" value="1"/>
</dbReference>
<evidence type="ECO:0000313" key="2">
    <source>
        <dbReference type="Proteomes" id="UP001152320"/>
    </source>
</evidence>
<evidence type="ECO:0008006" key="3">
    <source>
        <dbReference type="Google" id="ProtNLM"/>
    </source>
</evidence>
<dbReference type="Proteomes" id="UP001152320">
    <property type="component" value="Chromosome 9"/>
</dbReference>
<organism evidence="1 2">
    <name type="scientific">Holothuria leucospilota</name>
    <name type="common">Black long sea cucumber</name>
    <name type="synonym">Mertensiothuria leucospilota</name>
    <dbReference type="NCBI Taxonomy" id="206669"/>
    <lineage>
        <taxon>Eukaryota</taxon>
        <taxon>Metazoa</taxon>
        <taxon>Echinodermata</taxon>
        <taxon>Eleutherozoa</taxon>
        <taxon>Echinozoa</taxon>
        <taxon>Holothuroidea</taxon>
        <taxon>Aspidochirotacea</taxon>
        <taxon>Aspidochirotida</taxon>
        <taxon>Holothuriidae</taxon>
        <taxon>Holothuria</taxon>
    </lineage>
</organism>
<dbReference type="Pfam" id="PF06342">
    <property type="entry name" value="DUF1057"/>
    <property type="match status" value="1"/>
</dbReference>
<dbReference type="EMBL" id="JAIZAY010000009">
    <property type="protein sequence ID" value="KAJ8035704.1"/>
    <property type="molecule type" value="Genomic_DNA"/>
</dbReference>
<gene>
    <name evidence="1" type="ORF">HOLleu_19462</name>
</gene>
<dbReference type="OrthoDB" id="6431331at2759"/>
<accession>A0A9Q1C034</accession>